<dbReference type="InterPro" id="IPR050256">
    <property type="entry name" value="Glycosyltransferase_2"/>
</dbReference>
<dbReference type="Pfam" id="PF00535">
    <property type="entry name" value="Glycos_transf_2"/>
    <property type="match status" value="1"/>
</dbReference>
<dbReference type="Gene3D" id="3.90.550.10">
    <property type="entry name" value="Spore Coat Polysaccharide Biosynthesis Protein SpsA, Chain A"/>
    <property type="match status" value="1"/>
</dbReference>
<proteinExistence type="predicted"/>
<evidence type="ECO:0000313" key="2">
    <source>
        <dbReference type="EMBL" id="AIF05099.1"/>
    </source>
</evidence>
<dbReference type="SUPFAM" id="SSF53448">
    <property type="entry name" value="Nucleotide-diphospho-sugar transferases"/>
    <property type="match status" value="1"/>
</dbReference>
<organism evidence="2">
    <name type="scientific">uncultured marine thaumarchaeote KM3_17_C07</name>
    <dbReference type="NCBI Taxonomy" id="1456062"/>
    <lineage>
        <taxon>Archaea</taxon>
        <taxon>Nitrososphaerota</taxon>
        <taxon>environmental samples</taxon>
    </lineage>
</organism>
<name>A0A075GMI7_9ARCH</name>
<dbReference type="InterPro" id="IPR029044">
    <property type="entry name" value="Nucleotide-diphossugar_trans"/>
</dbReference>
<dbReference type="CDD" id="cd04179">
    <property type="entry name" value="DPM_DPG-synthase_like"/>
    <property type="match status" value="1"/>
</dbReference>
<evidence type="ECO:0000259" key="1">
    <source>
        <dbReference type="Pfam" id="PF00535"/>
    </source>
</evidence>
<dbReference type="PANTHER" id="PTHR48090:SF7">
    <property type="entry name" value="RFBJ PROTEIN"/>
    <property type="match status" value="1"/>
</dbReference>
<dbReference type="InterPro" id="IPR001173">
    <property type="entry name" value="Glyco_trans_2-like"/>
</dbReference>
<sequence>MPYSIIIPIHNEIESLPTLLGRLKPFSQTNEIIIIDDGSNDHSDGLLQKCSFISLIHFQYNLGKGKAICAGLEKASHDKIILFDGDLELDLREVTSFMILNKVEGIDVIFGTRANSMYPAKSILDFGNFFLNGLFNLINQTSFTDVLCGCKAFYKSDLNNGLPVSAGFDIDVEIASSLVSENNTIKEIPISYKRRSQADGKKLKLTDGWKILKRILFTSV</sequence>
<protein>
    <submittedName>
        <fullName evidence="2">Glycosyl transferase family protein</fullName>
    </submittedName>
</protein>
<reference evidence="2" key="1">
    <citation type="journal article" date="2014" name="Genome Biol. Evol.">
        <title>Pangenome evidence for extensive interdomain horizontal transfer affecting lineage core and shell genes in uncultured planktonic thaumarchaeota and euryarchaeota.</title>
        <authorList>
            <person name="Deschamps P."/>
            <person name="Zivanovic Y."/>
            <person name="Moreira D."/>
            <person name="Rodriguez-Valera F."/>
            <person name="Lopez-Garcia P."/>
        </authorList>
    </citation>
    <scope>NUCLEOTIDE SEQUENCE</scope>
</reference>
<dbReference type="GO" id="GO:0016740">
    <property type="term" value="F:transferase activity"/>
    <property type="evidence" value="ECO:0007669"/>
    <property type="project" value="UniProtKB-KW"/>
</dbReference>
<accession>A0A075GMI7</accession>
<dbReference type="AlphaFoldDB" id="A0A075GMI7"/>
<dbReference type="PANTHER" id="PTHR48090">
    <property type="entry name" value="UNDECAPRENYL-PHOSPHATE 4-DEOXY-4-FORMAMIDO-L-ARABINOSE TRANSFERASE-RELATED"/>
    <property type="match status" value="1"/>
</dbReference>
<keyword evidence="2" id="KW-0808">Transferase</keyword>
<dbReference type="EMBL" id="KF900728">
    <property type="protein sequence ID" value="AIF05099.1"/>
    <property type="molecule type" value="Genomic_DNA"/>
</dbReference>
<feature type="domain" description="Glycosyltransferase 2-like" evidence="1">
    <location>
        <begin position="4"/>
        <end position="113"/>
    </location>
</feature>